<dbReference type="InterPro" id="IPR020846">
    <property type="entry name" value="MFS_dom"/>
</dbReference>
<organism evidence="8 9">
    <name type="scientific">Fusarium sarcochroum</name>
    <dbReference type="NCBI Taxonomy" id="1208366"/>
    <lineage>
        <taxon>Eukaryota</taxon>
        <taxon>Fungi</taxon>
        <taxon>Dikarya</taxon>
        <taxon>Ascomycota</taxon>
        <taxon>Pezizomycotina</taxon>
        <taxon>Sordariomycetes</taxon>
        <taxon>Hypocreomycetidae</taxon>
        <taxon>Hypocreales</taxon>
        <taxon>Nectriaceae</taxon>
        <taxon>Fusarium</taxon>
        <taxon>Fusarium lateritium species complex</taxon>
    </lineage>
</organism>
<dbReference type="PROSITE" id="PS50850">
    <property type="entry name" value="MFS"/>
    <property type="match status" value="1"/>
</dbReference>
<gene>
    <name evidence="8" type="ORF">FSARC_12027</name>
</gene>
<keyword evidence="3 6" id="KW-1133">Transmembrane helix</keyword>
<feature type="transmembrane region" description="Helical" evidence="6">
    <location>
        <begin position="312"/>
        <end position="329"/>
    </location>
</feature>
<keyword evidence="9" id="KW-1185">Reference proteome</keyword>
<feature type="transmembrane region" description="Helical" evidence="6">
    <location>
        <begin position="336"/>
        <end position="360"/>
    </location>
</feature>
<comment type="subcellular location">
    <subcellularLocation>
        <location evidence="1">Membrane</location>
        <topology evidence="1">Multi-pass membrane protein</topology>
    </subcellularLocation>
</comment>
<dbReference type="AlphaFoldDB" id="A0A8H4TBC2"/>
<reference evidence="8" key="1">
    <citation type="journal article" date="2020" name="BMC Genomics">
        <title>Correction to: Identification and distribution of gene clusters required for synthesis of sphingolipid metabolism inhibitors in diverse species of the filamentous fungus Fusarium.</title>
        <authorList>
            <person name="Kim H.S."/>
            <person name="Lohmar J.M."/>
            <person name="Busman M."/>
            <person name="Brown D.W."/>
            <person name="Naumann T.A."/>
            <person name="Divon H.H."/>
            <person name="Lysoe E."/>
            <person name="Uhlig S."/>
            <person name="Proctor R.H."/>
        </authorList>
    </citation>
    <scope>NUCLEOTIDE SEQUENCE</scope>
    <source>
        <strain evidence="8">NRRL 20472</strain>
    </source>
</reference>
<dbReference type="PANTHER" id="PTHR42718">
    <property type="entry name" value="MAJOR FACILITATOR SUPERFAMILY MULTIDRUG TRANSPORTER MFSC"/>
    <property type="match status" value="1"/>
</dbReference>
<accession>A0A8H4TBC2</accession>
<dbReference type="OrthoDB" id="2130629at2759"/>
<evidence type="ECO:0000256" key="1">
    <source>
        <dbReference type="ARBA" id="ARBA00004141"/>
    </source>
</evidence>
<dbReference type="Gene3D" id="1.20.1250.20">
    <property type="entry name" value="MFS general substrate transporter like domains"/>
    <property type="match status" value="1"/>
</dbReference>
<dbReference type="Pfam" id="PF07690">
    <property type="entry name" value="MFS_1"/>
    <property type="match status" value="1"/>
</dbReference>
<protein>
    <recommendedName>
        <fullName evidence="7">Major facilitator superfamily (MFS) profile domain-containing protein</fullName>
    </recommendedName>
</protein>
<evidence type="ECO:0000256" key="4">
    <source>
        <dbReference type="ARBA" id="ARBA00023136"/>
    </source>
</evidence>
<feature type="transmembrane region" description="Helical" evidence="6">
    <location>
        <begin position="173"/>
        <end position="194"/>
    </location>
</feature>
<feature type="transmembrane region" description="Helical" evidence="6">
    <location>
        <begin position="446"/>
        <end position="469"/>
    </location>
</feature>
<dbReference type="GO" id="GO:0016020">
    <property type="term" value="C:membrane"/>
    <property type="evidence" value="ECO:0007669"/>
    <property type="project" value="UniProtKB-SubCell"/>
</dbReference>
<feature type="transmembrane region" description="Helical" evidence="6">
    <location>
        <begin position="366"/>
        <end position="391"/>
    </location>
</feature>
<evidence type="ECO:0000256" key="5">
    <source>
        <dbReference type="ARBA" id="ARBA00023180"/>
    </source>
</evidence>
<dbReference type="PANTHER" id="PTHR42718:SF27">
    <property type="entry name" value="TRANSPORTER, PUTATIVE-RELATED"/>
    <property type="match status" value="1"/>
</dbReference>
<keyword evidence="5" id="KW-0325">Glycoprotein</keyword>
<dbReference type="Gene3D" id="1.20.1720.10">
    <property type="entry name" value="Multidrug resistance protein D"/>
    <property type="match status" value="1"/>
</dbReference>
<sequence length="480" mass="50516">MECPYPKVASSTTKDQGETRIAITELPLSSKNASNDALILPSRLQRATTVFQLCGVNFTSSASNGLIVIGLPRLTADLNIPQSLAFWPSSVQGLSTASTLLLLGAVADVVGPRSLNLAGCVANGLLMLSCGFVESAQELIILRALQGVAVALHLSTSVALTGKAYPSGKSRNVSFACLGVSQLLGFSFGLVVGGALTGTVGWRSGWYLYGGTTLALLPVGIWSLPRSTSPTSFLDSVVSLRCKIDWVGAFLATAFMASLSYLLAGLDLVLWMDALSNETKKTGSNSEYLLNSLDLLTSLFFQDIQHLSAVEAATRILPSVVVGIILNLTTGHIVHVIPAACLVAISSLLSSGSPLIMALAHPRSSYWIGPFFAQLLLPFSVDVLFTVGLIVVSESFSEDRQSFAGAVFNTAGQFGNALGLAIMQVVSASVTKRMADSNSTEAALEGYRVCFWVSFALMIVCVFVGGFGLRRVGKIGLKDA</sequence>
<reference evidence="8" key="2">
    <citation type="submission" date="2020-05" db="EMBL/GenBank/DDBJ databases">
        <authorList>
            <person name="Kim H.-S."/>
            <person name="Proctor R.H."/>
            <person name="Brown D.W."/>
        </authorList>
    </citation>
    <scope>NUCLEOTIDE SEQUENCE</scope>
    <source>
        <strain evidence="8">NRRL 20472</strain>
    </source>
</reference>
<dbReference type="Proteomes" id="UP000622797">
    <property type="component" value="Unassembled WGS sequence"/>
</dbReference>
<dbReference type="InterPro" id="IPR011701">
    <property type="entry name" value="MFS"/>
</dbReference>
<evidence type="ECO:0000313" key="9">
    <source>
        <dbReference type="Proteomes" id="UP000622797"/>
    </source>
</evidence>
<feature type="domain" description="Major facilitator superfamily (MFS) profile" evidence="7">
    <location>
        <begin position="49"/>
        <end position="473"/>
    </location>
</feature>
<evidence type="ECO:0000313" key="8">
    <source>
        <dbReference type="EMBL" id="KAF4954716.1"/>
    </source>
</evidence>
<dbReference type="InterPro" id="IPR036259">
    <property type="entry name" value="MFS_trans_sf"/>
</dbReference>
<evidence type="ECO:0000259" key="7">
    <source>
        <dbReference type="PROSITE" id="PS50850"/>
    </source>
</evidence>
<proteinExistence type="predicted"/>
<dbReference type="GO" id="GO:0022857">
    <property type="term" value="F:transmembrane transporter activity"/>
    <property type="evidence" value="ECO:0007669"/>
    <property type="project" value="InterPro"/>
</dbReference>
<name>A0A8H4TBC2_9HYPO</name>
<feature type="transmembrane region" description="Helical" evidence="6">
    <location>
        <begin position="403"/>
        <end position="426"/>
    </location>
</feature>
<evidence type="ECO:0000256" key="3">
    <source>
        <dbReference type="ARBA" id="ARBA00022989"/>
    </source>
</evidence>
<evidence type="ECO:0000256" key="6">
    <source>
        <dbReference type="SAM" id="Phobius"/>
    </source>
</evidence>
<keyword evidence="2 6" id="KW-0812">Transmembrane</keyword>
<evidence type="ECO:0000256" key="2">
    <source>
        <dbReference type="ARBA" id="ARBA00022692"/>
    </source>
</evidence>
<comment type="caution">
    <text evidence="8">The sequence shown here is derived from an EMBL/GenBank/DDBJ whole genome shotgun (WGS) entry which is preliminary data.</text>
</comment>
<keyword evidence="4 6" id="KW-0472">Membrane</keyword>
<dbReference type="EMBL" id="JABEXW010000801">
    <property type="protein sequence ID" value="KAF4954716.1"/>
    <property type="molecule type" value="Genomic_DNA"/>
</dbReference>
<dbReference type="SUPFAM" id="SSF103473">
    <property type="entry name" value="MFS general substrate transporter"/>
    <property type="match status" value="1"/>
</dbReference>
<feature type="transmembrane region" description="Helical" evidence="6">
    <location>
        <begin position="246"/>
        <end position="272"/>
    </location>
</feature>
<feature type="transmembrane region" description="Helical" evidence="6">
    <location>
        <begin position="206"/>
        <end position="225"/>
    </location>
</feature>